<evidence type="ECO:0000259" key="1">
    <source>
        <dbReference type="Pfam" id="PF21747"/>
    </source>
</evidence>
<dbReference type="EMBL" id="BJYE01000011">
    <property type="protein sequence ID" value="GEN56664.1"/>
    <property type="molecule type" value="Genomic_DNA"/>
</dbReference>
<proteinExistence type="predicted"/>
<dbReference type="InterPro" id="IPR048427">
    <property type="entry name" value="YpoC"/>
</dbReference>
<evidence type="ECO:0000313" key="2">
    <source>
        <dbReference type="EMBL" id="GEN56664.1"/>
    </source>
</evidence>
<keyword evidence="3" id="KW-1185">Reference proteome</keyword>
<name>A0A511X139_9BACI</name>
<gene>
    <name evidence="2" type="ORF">HAL01_11280</name>
</gene>
<reference evidence="2 3" key="1">
    <citation type="submission" date="2019-07" db="EMBL/GenBank/DDBJ databases">
        <title>Whole genome shotgun sequence of Halolactibacillus alkaliphilus NBRC 103919.</title>
        <authorList>
            <person name="Hosoyama A."/>
            <person name="Uohara A."/>
            <person name="Ohji S."/>
            <person name="Ichikawa N."/>
        </authorList>
    </citation>
    <scope>NUCLEOTIDE SEQUENCE [LARGE SCALE GENOMIC DNA]</scope>
    <source>
        <strain evidence="2 3">NBRC 103919</strain>
    </source>
</reference>
<dbReference type="Proteomes" id="UP000321400">
    <property type="component" value="Unassembled WGS sequence"/>
</dbReference>
<dbReference type="RefSeq" id="WP_089801175.1">
    <property type="nucleotide sequence ID" value="NZ_BJYE01000011.1"/>
</dbReference>
<comment type="caution">
    <text evidence="2">The sequence shown here is derived from an EMBL/GenBank/DDBJ whole genome shotgun (WGS) entry which is preliminary data.</text>
</comment>
<dbReference type="OrthoDB" id="2360594at2"/>
<dbReference type="Pfam" id="PF21747">
    <property type="entry name" value="YpoC"/>
    <property type="match status" value="1"/>
</dbReference>
<dbReference type="STRING" id="442899.SAMN05720591_11019"/>
<sequence length="109" mass="13088">MAHREPLFDYFDQQKPEIQALFDARRYKDAIEPMSKAVKHFKHLLYQLNAETDLEKNPESLQLKPINIKERLDYLDANLKQYHAFLQLETLYEEVEKLYAKKAIMDKMV</sequence>
<feature type="domain" description="YpoC-like" evidence="1">
    <location>
        <begin position="5"/>
        <end position="107"/>
    </location>
</feature>
<dbReference type="AlphaFoldDB" id="A0A511X139"/>
<protein>
    <recommendedName>
        <fullName evidence="1">YpoC-like domain-containing protein</fullName>
    </recommendedName>
</protein>
<evidence type="ECO:0000313" key="3">
    <source>
        <dbReference type="Proteomes" id="UP000321400"/>
    </source>
</evidence>
<organism evidence="2 3">
    <name type="scientific">Halolactibacillus alkaliphilus</name>
    <dbReference type="NCBI Taxonomy" id="442899"/>
    <lineage>
        <taxon>Bacteria</taxon>
        <taxon>Bacillati</taxon>
        <taxon>Bacillota</taxon>
        <taxon>Bacilli</taxon>
        <taxon>Bacillales</taxon>
        <taxon>Bacillaceae</taxon>
        <taxon>Halolactibacillus</taxon>
    </lineage>
</organism>
<accession>A0A511X139</accession>